<dbReference type="InterPro" id="IPR029062">
    <property type="entry name" value="Class_I_gatase-like"/>
</dbReference>
<dbReference type="SUPFAM" id="SSF52317">
    <property type="entry name" value="Class I glutamine amidotransferase-like"/>
    <property type="match status" value="1"/>
</dbReference>
<dbReference type="PROSITE" id="PS51276">
    <property type="entry name" value="PEPTIDASE_C56_PFPI"/>
    <property type="match status" value="1"/>
</dbReference>
<dbReference type="InterPro" id="IPR002818">
    <property type="entry name" value="DJ-1/PfpI"/>
</dbReference>
<organism evidence="3 4">
    <name type="scientific">Burkholderia cenocepacia</name>
    <dbReference type="NCBI Taxonomy" id="95486"/>
    <lineage>
        <taxon>Bacteria</taxon>
        <taxon>Pseudomonadati</taxon>
        <taxon>Pseudomonadota</taxon>
        <taxon>Betaproteobacteria</taxon>
        <taxon>Burkholderiales</taxon>
        <taxon>Burkholderiaceae</taxon>
        <taxon>Burkholderia</taxon>
        <taxon>Burkholderia cepacia complex</taxon>
    </lineage>
</organism>
<protein>
    <submittedName>
        <fullName evidence="3">Type 1 glutamine amidotransferase</fullName>
    </submittedName>
</protein>
<keyword evidence="3" id="KW-0315">Glutamine amidotransferase</keyword>
<dbReference type="CDD" id="cd03134">
    <property type="entry name" value="GATase1_PfpI_like"/>
    <property type="match status" value="1"/>
</dbReference>
<dbReference type="InterPro" id="IPR006286">
    <property type="entry name" value="C56_PfpI-like"/>
</dbReference>
<comment type="caution">
    <text evidence="3">The sequence shown here is derived from an EMBL/GenBank/DDBJ whole genome shotgun (WGS) entry which is preliminary data.</text>
</comment>
<dbReference type="PANTHER" id="PTHR42733">
    <property type="entry name" value="DJ-1 PROTEIN"/>
    <property type="match status" value="1"/>
</dbReference>
<evidence type="ECO:0000259" key="2">
    <source>
        <dbReference type="Pfam" id="PF01965"/>
    </source>
</evidence>
<proteinExistence type="inferred from homology"/>
<name>A0A9Q5WFX0_9BURK</name>
<dbReference type="RefSeq" id="WP_034203625.1">
    <property type="nucleotide sequence ID" value="NZ_CAJPCM010000008.1"/>
</dbReference>
<reference evidence="3 4" key="1">
    <citation type="journal article" date="2017" name="Front. Microbiol.">
        <title>Genomics reveals a unique clone of Burkholderia cenocepacia harbouring an actively excising novel genomic island.</title>
        <authorList>
            <person name="Patil P."/>
            <person name="Mali S."/>
            <person name="Midha S."/>
            <person name="Gautam V."/>
            <person name="Dash L."/>
            <person name="Kumar S."/>
            <person name="Shastri J."/>
            <person name="Singhal L."/>
            <person name="Patil P.B."/>
        </authorList>
    </citation>
    <scope>NUCLEOTIDE SEQUENCE [LARGE SCALE GENOMIC DNA]</scope>
    <source>
        <strain evidence="3 4">BC-19</strain>
    </source>
</reference>
<evidence type="ECO:0000313" key="3">
    <source>
        <dbReference type="EMBL" id="MCW3712002.1"/>
    </source>
</evidence>
<dbReference type="EMBL" id="JYMX02000007">
    <property type="protein sequence ID" value="MCW3712002.1"/>
    <property type="molecule type" value="Genomic_DNA"/>
</dbReference>
<accession>A0A9Q5WFX0</accession>
<dbReference type="NCBIfam" id="TIGR01382">
    <property type="entry name" value="PfpI"/>
    <property type="match status" value="1"/>
</dbReference>
<dbReference type="Pfam" id="PF01965">
    <property type="entry name" value="DJ-1_PfpI"/>
    <property type="match status" value="1"/>
</dbReference>
<dbReference type="AlphaFoldDB" id="A0A9Q5WFX0"/>
<dbReference type="PANTHER" id="PTHR42733:SF12">
    <property type="entry name" value="PROTEINASE"/>
    <property type="match status" value="1"/>
</dbReference>
<comment type="similarity">
    <text evidence="1">Belongs to the peptidase C56 family.</text>
</comment>
<dbReference type="Proteomes" id="UP000191686">
    <property type="component" value="Unassembled WGS sequence"/>
</dbReference>
<gene>
    <name evidence="3" type="ORF">UE95_011965</name>
</gene>
<sequence length="182" mass="19367">MSGRLDHCKVAILAVDGFEEAELVEPQRALAAEGAQVDVISQKQGEIQGFRHVDKGERVKVDRTFDDAREGDYDAVVLPGGVINGDAIRMVPAAREFVTAAVGAGKPIAAICHGGWLLVSAGLVEGKTMTSWPSLQDDIRHAGGKWVDEEVVRDGNLITSRKPADLPAFNGALVERLASRGA</sequence>
<reference evidence="3 4" key="2">
    <citation type="journal article" date="2017" name="Front. Microbiol.">
        <title>Genomics Reveals a Unique Clone of Burkholderia cenocepacia Harboring an Actively Excising Novel Genomic Island.</title>
        <authorList>
            <person name="Patil P.P."/>
            <person name="Mali S."/>
            <person name="Midha S."/>
            <person name="Gautam V."/>
            <person name="Dash L."/>
            <person name="Kumar S."/>
            <person name="Shastri J."/>
            <person name="Singhal L."/>
            <person name="Patil P.B."/>
        </authorList>
    </citation>
    <scope>NUCLEOTIDE SEQUENCE [LARGE SCALE GENOMIC DNA]</scope>
    <source>
        <strain evidence="3 4">BC-19</strain>
    </source>
</reference>
<dbReference type="Gene3D" id="3.40.50.880">
    <property type="match status" value="1"/>
</dbReference>
<evidence type="ECO:0000256" key="1">
    <source>
        <dbReference type="ARBA" id="ARBA00008542"/>
    </source>
</evidence>
<feature type="domain" description="DJ-1/PfpI" evidence="2">
    <location>
        <begin position="9"/>
        <end position="175"/>
    </location>
</feature>
<evidence type="ECO:0000313" key="4">
    <source>
        <dbReference type="Proteomes" id="UP000191686"/>
    </source>
</evidence>